<feature type="domain" description="Reverse transcriptase" evidence="2">
    <location>
        <begin position="784"/>
        <end position="1055"/>
    </location>
</feature>
<dbReference type="InterPro" id="IPR036397">
    <property type="entry name" value="RNaseH_sf"/>
</dbReference>
<dbReference type="Gene3D" id="3.30.420.10">
    <property type="entry name" value="Ribonuclease H-like superfamily/Ribonuclease H"/>
    <property type="match status" value="1"/>
</dbReference>
<dbReference type="RefSeq" id="XP_058978632.1">
    <property type="nucleotide sequence ID" value="XM_059122649.1"/>
</dbReference>
<feature type="compositionally biased region" description="Polar residues" evidence="1">
    <location>
        <begin position="298"/>
        <end position="308"/>
    </location>
</feature>
<dbReference type="InterPro" id="IPR002156">
    <property type="entry name" value="RNaseH_domain"/>
</dbReference>
<dbReference type="Pfam" id="PF00078">
    <property type="entry name" value="RVT_1"/>
    <property type="match status" value="1"/>
</dbReference>
<dbReference type="SUPFAM" id="SSF53098">
    <property type="entry name" value="Ribonuclease H-like"/>
    <property type="match status" value="1"/>
</dbReference>
<dbReference type="InterPro" id="IPR000477">
    <property type="entry name" value="RT_dom"/>
</dbReference>
<evidence type="ECO:0000313" key="4">
    <source>
        <dbReference type="Proteomes" id="UP001652621"/>
    </source>
</evidence>
<feature type="compositionally biased region" description="Polar residues" evidence="1">
    <location>
        <begin position="197"/>
        <end position="208"/>
    </location>
</feature>
<proteinExistence type="predicted"/>
<feature type="region of interest" description="Disordered" evidence="1">
    <location>
        <begin position="102"/>
        <end position="320"/>
    </location>
</feature>
<dbReference type="InterPro" id="IPR012337">
    <property type="entry name" value="RNaseH-like_sf"/>
</dbReference>
<organism evidence="4 5">
    <name type="scientific">Musca domestica</name>
    <name type="common">House fly</name>
    <dbReference type="NCBI Taxonomy" id="7370"/>
    <lineage>
        <taxon>Eukaryota</taxon>
        <taxon>Metazoa</taxon>
        <taxon>Ecdysozoa</taxon>
        <taxon>Arthropoda</taxon>
        <taxon>Hexapoda</taxon>
        <taxon>Insecta</taxon>
        <taxon>Pterygota</taxon>
        <taxon>Neoptera</taxon>
        <taxon>Endopterygota</taxon>
        <taxon>Diptera</taxon>
        <taxon>Brachycera</taxon>
        <taxon>Muscomorpha</taxon>
        <taxon>Muscoidea</taxon>
        <taxon>Muscidae</taxon>
        <taxon>Musca</taxon>
    </lineage>
</organism>
<keyword evidence="4" id="KW-1185">Reference proteome</keyword>
<feature type="domain" description="RNase H type-1" evidence="3">
    <location>
        <begin position="1231"/>
        <end position="1360"/>
    </location>
</feature>
<feature type="compositionally biased region" description="Polar residues" evidence="1">
    <location>
        <begin position="102"/>
        <end position="119"/>
    </location>
</feature>
<accession>A0ABM3UYM1</accession>
<dbReference type="Pfam" id="PF16012">
    <property type="entry name" value="DUF4780"/>
    <property type="match status" value="1"/>
</dbReference>
<evidence type="ECO:0000313" key="5">
    <source>
        <dbReference type="RefSeq" id="XP_058978632.1"/>
    </source>
</evidence>
<dbReference type="GeneID" id="109613882"/>
<feature type="compositionally biased region" description="Basic and acidic residues" evidence="1">
    <location>
        <begin position="141"/>
        <end position="152"/>
    </location>
</feature>
<dbReference type="SUPFAM" id="SSF56219">
    <property type="entry name" value="DNase I-like"/>
    <property type="match status" value="1"/>
</dbReference>
<gene>
    <name evidence="5" type="primary">LOC109613882</name>
</gene>
<evidence type="ECO:0000256" key="1">
    <source>
        <dbReference type="SAM" id="MobiDB-lite"/>
    </source>
</evidence>
<dbReference type="PANTHER" id="PTHR33481:SF1">
    <property type="entry name" value="ENDONUCLEASE_EXONUCLEASE_PHOSPHATASE DOMAIN-CONTAINING PROTEIN-RELATED"/>
    <property type="match status" value="1"/>
</dbReference>
<dbReference type="InterPro" id="IPR031961">
    <property type="entry name" value="DUF4780"/>
</dbReference>
<protein>
    <submittedName>
        <fullName evidence="5">Uncharacterized protein LOC109613882</fullName>
    </submittedName>
</protein>
<dbReference type="PROSITE" id="PS50878">
    <property type="entry name" value="RT_POL"/>
    <property type="match status" value="1"/>
</dbReference>
<evidence type="ECO:0000259" key="3">
    <source>
        <dbReference type="PROSITE" id="PS50879"/>
    </source>
</evidence>
<dbReference type="InterPro" id="IPR036691">
    <property type="entry name" value="Endo/exonu/phosph_ase_sf"/>
</dbReference>
<feature type="compositionally biased region" description="Polar residues" evidence="1">
    <location>
        <begin position="16"/>
        <end position="31"/>
    </location>
</feature>
<evidence type="ECO:0000259" key="2">
    <source>
        <dbReference type="PROSITE" id="PS50878"/>
    </source>
</evidence>
<dbReference type="Pfam" id="PF00075">
    <property type="entry name" value="RNase_H"/>
    <property type="match status" value="1"/>
</dbReference>
<dbReference type="Gene3D" id="3.60.10.10">
    <property type="entry name" value="Endonuclease/exonuclease/phosphatase"/>
    <property type="match status" value="1"/>
</dbReference>
<feature type="compositionally biased region" description="Low complexity" evidence="1">
    <location>
        <begin position="1"/>
        <end position="15"/>
    </location>
</feature>
<name>A0ABM3UYM1_MUSDO</name>
<sequence>MENKTNQKTTTKTQTLTDNHSTTSSEVSTQDMAMDKILTSGGDVTLETYRDVVCESIQRQSEQLSALLEKTTLRLNQESVPSGFGNDSPLSDEELDVTVIPSSLRSESASKTIESTQSAAKGGSTPVEGVTSVPTDATNLRIEDGVVERDTDVPTNRDASGSKEVSPSEDKPTSGAGVKGNTSPGGGKTASAVAPPTESSVAPTTSNSGKRRNKRKDAPNGNPVPVEPKEAKSSSRVTMKRGRSTEEPHPEAKKPLTGKLPPPPTAASTPVAAAGREVVARPVQAASVDPRSAKAKPATTNPQPSSQTSRKRKHSQTLYPDNLRVAVIDRAEPEGKISESRWLLIEDRLREQVFLGEDPSRLQFGSATVYKGVKVICCENEESKNFLVTAVAGLQELWDGSALAAVSLKDIPCRRILTAWVPPPSVDPARVLIILGKQNPNLCTDGWRLVGSSTEGGGLVIKVSVDTAGQEYLQARGGKLHFGTGWIRFRLTPPSHGGDATAVRLETRTGKTLFLVSLYLPFEHPDPPGQVVEELASVLGGKGGLIIGCDANAHHSQWGSSNTNARVASASDVDDSVKLLTKILIGSYERACPLTFPGKRHQPVWWSKDLAQLRKTSRRLYNKANKTKLGTDWEAYKLAFNKYNSEIKKAKRRSWVCFTESIDDVNAASRFRRVLSKDPKSIGSIKRTDGSWTDSGLETLNLLASTHFPNCSDAVFDRLATRSSQHSGTEDVNLTNSIVNTPKILWAINSFKPFKSPGPDGIIPAMLQHASAEIIPVLEVIFKACLRLSHIPLLWREVTVTYIPKAGKPSHVLPKDYRPISLSSFLLKTLERLIDIEIRSLIPLTSLSTAQHAYMKGKSVESAQHDVVGYIEKNLNSSCFTLAAFLDIEGAFNNVTLEAIHSSLERLSVPPLLVDWIDVMLSSRIVNSSIGECSVRKTVTRGTPQGGVLSPLLWLLVINNILLDLEHSGTKVVAYADDVVLLIAGRFPQTITDLMQGALVKLSRWARCNGLGVNPPKTEFVLFTRRRKIPVLSLPMLDGVTLSLSSEAKYLGTILDQKLSWKRNIEERAKKGLNALYSCKNSIGNSWGLKPHIIRWIYESVVRPILTYGALVWWHSLRKITFSKNIDKVQRVASLLITGAVRSTPQSALDTLLNLKPLGLFVEELAARCALRLNELGQWRSQPFGHSVILKYVENVSNQAIASDYILPRHSFDLLDIRIPNRDIWSRGTPPFDGIAVYTDGSKMESGTGAGVYCESLSIRRSFRLNSDCSVFQAEIFAVRMAIELLNNRINELDGPVTIYVDSQAALKALNSFTIKSMAVLECKNALEKFKSVVKLCWVPGHCNISGNESADELARRGSESVDLEIESSVKPPLCHFFQVLHKHYLGRFQQNWLSGRGCIISKKIWPVNSERRSRSLLSMTKLDLKLVVGLITGHCNIKAMTSKWGGDDTEYCRLCQDEEETETVEHLLCHCPTLIGVRHRLLGKHLLPDLSCLFETEPAVILQLARRLKWLRTTR</sequence>
<feature type="region of interest" description="Disordered" evidence="1">
    <location>
        <begin position="1"/>
        <end position="32"/>
    </location>
</feature>
<dbReference type="Proteomes" id="UP001652621">
    <property type="component" value="Unplaced"/>
</dbReference>
<reference evidence="5" key="1">
    <citation type="submission" date="2025-08" db="UniProtKB">
        <authorList>
            <consortium name="RefSeq"/>
        </authorList>
    </citation>
    <scope>IDENTIFICATION</scope>
    <source>
        <strain evidence="5">Aabys</strain>
        <tissue evidence="5">Whole body</tissue>
    </source>
</reference>
<dbReference type="PANTHER" id="PTHR33481">
    <property type="entry name" value="REVERSE TRANSCRIPTASE"/>
    <property type="match status" value="1"/>
</dbReference>
<dbReference type="InterPro" id="IPR043502">
    <property type="entry name" value="DNA/RNA_pol_sf"/>
</dbReference>
<feature type="compositionally biased region" description="Polar residues" evidence="1">
    <location>
        <begin position="153"/>
        <end position="165"/>
    </location>
</feature>
<dbReference type="SUPFAM" id="SSF56672">
    <property type="entry name" value="DNA/RNA polymerases"/>
    <property type="match status" value="1"/>
</dbReference>
<dbReference type="CDD" id="cd01650">
    <property type="entry name" value="RT_nLTR_like"/>
    <property type="match status" value="1"/>
</dbReference>
<dbReference type="CDD" id="cd09276">
    <property type="entry name" value="Rnase_HI_RT_non_LTR"/>
    <property type="match status" value="1"/>
</dbReference>
<dbReference type="PROSITE" id="PS50879">
    <property type="entry name" value="RNASE_H_1"/>
    <property type="match status" value="1"/>
</dbReference>
<feature type="compositionally biased region" description="Basic and acidic residues" evidence="1">
    <location>
        <begin position="243"/>
        <end position="254"/>
    </location>
</feature>